<dbReference type="PANTHER" id="PTHR23058:SF0">
    <property type="entry name" value="PEROXISOMAL MEMBRANE PROTEIN PEX14"/>
    <property type="match status" value="1"/>
</dbReference>
<keyword evidence="1" id="KW-0472">Membrane</keyword>
<proteinExistence type="inferred from homology"/>
<feature type="region of interest" description="Disordered" evidence="3">
    <location>
        <begin position="421"/>
        <end position="565"/>
    </location>
</feature>
<dbReference type="Proteomes" id="UP001159641">
    <property type="component" value="Unassembled WGS sequence"/>
</dbReference>
<feature type="compositionally biased region" description="Low complexity" evidence="3">
    <location>
        <begin position="456"/>
        <end position="468"/>
    </location>
</feature>
<keyword evidence="5" id="KW-1185">Reference proteome</keyword>
<dbReference type="PANTHER" id="PTHR23058">
    <property type="entry name" value="PEROXISOMAL MEMBRANE PROTEIN PEX14"/>
    <property type="match status" value="1"/>
</dbReference>
<organism evidence="4 5">
    <name type="scientific">Eschrichtius robustus</name>
    <name type="common">California gray whale</name>
    <name type="synonym">Eschrichtius gibbosus</name>
    <dbReference type="NCBI Taxonomy" id="9764"/>
    <lineage>
        <taxon>Eukaryota</taxon>
        <taxon>Metazoa</taxon>
        <taxon>Chordata</taxon>
        <taxon>Craniata</taxon>
        <taxon>Vertebrata</taxon>
        <taxon>Euteleostomi</taxon>
        <taxon>Mammalia</taxon>
        <taxon>Eutheria</taxon>
        <taxon>Laurasiatheria</taxon>
        <taxon>Artiodactyla</taxon>
        <taxon>Whippomorpha</taxon>
        <taxon>Cetacea</taxon>
        <taxon>Mysticeti</taxon>
        <taxon>Eschrichtiidae</taxon>
        <taxon>Eschrichtius</taxon>
    </lineage>
</organism>
<keyword evidence="2" id="KW-0175">Coiled coil</keyword>
<evidence type="ECO:0000256" key="1">
    <source>
        <dbReference type="RuleBase" id="RU367032"/>
    </source>
</evidence>
<comment type="caution">
    <text evidence="4">The sequence shown here is derived from an EMBL/GenBank/DDBJ whole genome shotgun (WGS) entry which is preliminary data.</text>
</comment>
<evidence type="ECO:0000256" key="2">
    <source>
        <dbReference type="SAM" id="Coils"/>
    </source>
</evidence>
<dbReference type="GO" id="GO:0005778">
    <property type="term" value="C:peroxisomal membrane"/>
    <property type="evidence" value="ECO:0007669"/>
    <property type="project" value="UniProtKB-SubCell"/>
</dbReference>
<feature type="compositionally biased region" description="Basic and acidic residues" evidence="3">
    <location>
        <begin position="548"/>
        <end position="565"/>
    </location>
</feature>
<dbReference type="EMBL" id="JAIQCJ010002152">
    <property type="protein sequence ID" value="KAJ8780730.1"/>
    <property type="molecule type" value="Genomic_DNA"/>
</dbReference>
<dbReference type="AlphaFoldDB" id="A0AB34GQ18"/>
<keyword evidence="1" id="KW-0813">Transport</keyword>
<sequence length="565" mass="61428">MKRQDVAGTCRPRGGGRLEPQVSVSEEMRRWPRVECGQPQPLHFLVPCLERRARDRTGLGVLLHRGPAIRALLVLFGVLDPCLEPPRSVVGPAGSRWRDYSALAIIMAGIAFGFHQLYKLSQRAPCRPPLSLHTSKQAVSYQLCPFCLLPDGSEILRTFEIALQRQLPFSPTKYLLPLVVGGREDRKQLERMEASLSELSGSVAQTVTQLQMTLASVQELLIQQQQKVQELAHELATAKRQEAVTVWVVWHSVTEAVLSVSVSPPNRREEKQLCACGPPVAAHAPDLVVAVGQAAHKAAEEAVTACDHLSSIVFWSGSLPAARGLFPEACSPRGGGFPLQSRAGLPAEAAGALYPEAEAHAPEAVTPGTGPCSRCLGPILLYPYPQATTSTNWILESQNISELKSEINSLKGLLLNRRQFPPSPSAPKIPSWQIPVKSPSPSSPAAVNHHSSSDISPVSNESTSSSPVKEGHSPEGSTATYHLLGPQEEGEGVVDVKGQVRMEVQGEEEKREDEEDEEDEDVSRVDEEGCLGVQREDRRGGDGQINEQVEKLRRPEGASNESERD</sequence>
<accession>A0AB34GQ18</accession>
<gene>
    <name evidence="4" type="ORF">J1605_000773</name>
</gene>
<evidence type="ECO:0000256" key="3">
    <source>
        <dbReference type="SAM" id="MobiDB-lite"/>
    </source>
</evidence>
<name>A0AB34GQ18_ESCRO</name>
<feature type="coiled-coil region" evidence="2">
    <location>
        <begin position="214"/>
        <end position="241"/>
    </location>
</feature>
<protein>
    <recommendedName>
        <fullName evidence="1">Peroxisomal membrane protein PEX14</fullName>
    </recommendedName>
    <alternativeName>
        <fullName evidence="1">Peroxin-14</fullName>
    </alternativeName>
</protein>
<keyword evidence="1" id="KW-0653">Protein transport</keyword>
<dbReference type="InterPro" id="IPR025655">
    <property type="entry name" value="PEX14"/>
</dbReference>
<evidence type="ECO:0000313" key="4">
    <source>
        <dbReference type="EMBL" id="KAJ8780730.1"/>
    </source>
</evidence>
<keyword evidence="1" id="KW-0576">Peroxisome</keyword>
<dbReference type="GO" id="GO:1990429">
    <property type="term" value="C:peroxisomal importomer complex"/>
    <property type="evidence" value="ECO:0007669"/>
    <property type="project" value="TreeGrafter"/>
</dbReference>
<reference evidence="4 5" key="1">
    <citation type="submission" date="2022-11" db="EMBL/GenBank/DDBJ databases">
        <title>Whole genome sequence of Eschrichtius robustus ER-17-0199.</title>
        <authorList>
            <person name="Bruniche-Olsen A."/>
            <person name="Black A.N."/>
            <person name="Fields C.J."/>
            <person name="Walden K."/>
            <person name="Dewoody J.A."/>
        </authorList>
    </citation>
    <scope>NUCLEOTIDE SEQUENCE [LARGE SCALE GENOMIC DNA]</scope>
    <source>
        <strain evidence="4">ER-17-0199</strain>
        <tissue evidence="4">Blubber</tissue>
    </source>
</reference>
<feature type="compositionally biased region" description="Acidic residues" evidence="3">
    <location>
        <begin position="510"/>
        <end position="521"/>
    </location>
</feature>
<evidence type="ECO:0000313" key="5">
    <source>
        <dbReference type="Proteomes" id="UP001159641"/>
    </source>
</evidence>
<dbReference type="GO" id="GO:0005102">
    <property type="term" value="F:signaling receptor binding"/>
    <property type="evidence" value="ECO:0007669"/>
    <property type="project" value="TreeGrafter"/>
</dbReference>
<comment type="subcellular location">
    <subcellularLocation>
        <location evidence="1">Peroxisome membrane</location>
    </subcellularLocation>
</comment>
<feature type="compositionally biased region" description="Low complexity" evidence="3">
    <location>
        <begin position="435"/>
        <end position="450"/>
    </location>
</feature>
<comment type="function">
    <text evidence="1">Component of the PEX13-PEX14 docking complex, a translocon channel that specifically mediates the import of peroxisomal cargo proteins bound to PEX5 receptor. The PEX13-PEX14 docking complex forms a large import pore which can be opened to a diameter of about 9 nm. Mechanistically, PEX5 receptor along with cargo proteins associates with the PEX14 subunit of the PEX13-PEX14 docking complex in the cytosol, leading to the insertion of the receptor into the organelle membrane with the concomitant translocation of the cargo into the peroxisome matrix.</text>
</comment>
<comment type="similarity">
    <text evidence="1">Belongs to the peroxin-14 family.</text>
</comment>
<dbReference type="GO" id="GO:0016560">
    <property type="term" value="P:protein import into peroxisome matrix, docking"/>
    <property type="evidence" value="ECO:0007669"/>
    <property type="project" value="UniProtKB-UniRule"/>
</dbReference>